<keyword evidence="3" id="KW-1185">Reference proteome</keyword>
<organism evidence="2 3">
    <name type="scientific">Stylosanthes scabra</name>
    <dbReference type="NCBI Taxonomy" id="79078"/>
    <lineage>
        <taxon>Eukaryota</taxon>
        <taxon>Viridiplantae</taxon>
        <taxon>Streptophyta</taxon>
        <taxon>Embryophyta</taxon>
        <taxon>Tracheophyta</taxon>
        <taxon>Spermatophyta</taxon>
        <taxon>Magnoliopsida</taxon>
        <taxon>eudicotyledons</taxon>
        <taxon>Gunneridae</taxon>
        <taxon>Pentapetalae</taxon>
        <taxon>rosids</taxon>
        <taxon>fabids</taxon>
        <taxon>Fabales</taxon>
        <taxon>Fabaceae</taxon>
        <taxon>Papilionoideae</taxon>
        <taxon>50 kb inversion clade</taxon>
        <taxon>dalbergioids sensu lato</taxon>
        <taxon>Dalbergieae</taxon>
        <taxon>Pterocarpus clade</taxon>
        <taxon>Stylosanthes</taxon>
    </lineage>
</organism>
<dbReference type="Proteomes" id="UP001341840">
    <property type="component" value="Unassembled WGS sequence"/>
</dbReference>
<comment type="caution">
    <text evidence="2">The sequence shown here is derived from an EMBL/GenBank/DDBJ whole genome shotgun (WGS) entry which is preliminary data.</text>
</comment>
<name>A0ABU6YCU5_9FABA</name>
<evidence type="ECO:0000313" key="2">
    <source>
        <dbReference type="EMBL" id="MED6208242.1"/>
    </source>
</evidence>
<protein>
    <submittedName>
        <fullName evidence="2">Uncharacterized protein</fullName>
    </submittedName>
</protein>
<feature type="region of interest" description="Disordered" evidence="1">
    <location>
        <begin position="8"/>
        <end position="53"/>
    </location>
</feature>
<evidence type="ECO:0000313" key="3">
    <source>
        <dbReference type="Proteomes" id="UP001341840"/>
    </source>
</evidence>
<evidence type="ECO:0000256" key="1">
    <source>
        <dbReference type="SAM" id="MobiDB-lite"/>
    </source>
</evidence>
<dbReference type="EMBL" id="JASCZI010241907">
    <property type="protein sequence ID" value="MED6208242.1"/>
    <property type="molecule type" value="Genomic_DNA"/>
</dbReference>
<reference evidence="2 3" key="1">
    <citation type="journal article" date="2023" name="Plants (Basel)">
        <title>Bridging the Gap: Combining Genomics and Transcriptomics Approaches to Understand Stylosanthes scabra, an Orphan Legume from the Brazilian Caatinga.</title>
        <authorList>
            <person name="Ferreira-Neto J.R.C."/>
            <person name="da Silva M.D."/>
            <person name="Binneck E."/>
            <person name="de Melo N.F."/>
            <person name="da Silva R.H."/>
            <person name="de Melo A.L.T.M."/>
            <person name="Pandolfi V."/>
            <person name="Bustamante F.O."/>
            <person name="Brasileiro-Vidal A.C."/>
            <person name="Benko-Iseppon A.M."/>
        </authorList>
    </citation>
    <scope>NUCLEOTIDE SEQUENCE [LARGE SCALE GENOMIC DNA]</scope>
    <source>
        <tissue evidence="2">Leaves</tissue>
    </source>
</reference>
<proteinExistence type="predicted"/>
<feature type="compositionally biased region" description="Basic and acidic residues" evidence="1">
    <location>
        <begin position="24"/>
        <end position="47"/>
    </location>
</feature>
<accession>A0ABU6YCU5</accession>
<sequence length="114" mass="12962">MEVRLQMAAELQGGSKSATVEGGARARADCAGDRGVEHRARDERGVEDREEWPSGGGVRLYDGRRRLEWGDTAVLKKRGEVEGWRRRVTSAMERMRDVFQCLCECGPWRQKQKP</sequence>
<gene>
    <name evidence="2" type="ORF">PIB30_043290</name>
</gene>